<evidence type="ECO:0000313" key="1">
    <source>
        <dbReference type="EMBL" id="AGO60005.1"/>
    </source>
</evidence>
<protein>
    <submittedName>
        <fullName evidence="1">Uncharacterized protein</fullName>
    </submittedName>
</protein>
<keyword evidence="2" id="KW-1185">Reference proteome</keyword>
<evidence type="ECO:0000313" key="2">
    <source>
        <dbReference type="Proteomes" id="UP000014660"/>
    </source>
</evidence>
<dbReference type="KEGG" id="fac:FACI_IFERC01G0025"/>
<dbReference type="GeneID" id="16024169"/>
<dbReference type="EMBL" id="CP004145">
    <property type="protein sequence ID" value="AGO60005.1"/>
    <property type="molecule type" value="Genomic_DNA"/>
</dbReference>
<name>S0APM2_FERAC</name>
<organism evidence="1 2">
    <name type="scientific">Ferroplasma acidarmanus Fer1</name>
    <dbReference type="NCBI Taxonomy" id="333146"/>
    <lineage>
        <taxon>Archaea</taxon>
        <taxon>Methanobacteriati</taxon>
        <taxon>Thermoplasmatota</taxon>
        <taxon>Thermoplasmata</taxon>
        <taxon>Thermoplasmatales</taxon>
        <taxon>Ferroplasmaceae</taxon>
        <taxon>Ferroplasma</taxon>
    </lineage>
</organism>
<dbReference type="RefSeq" id="WP_009886040.1">
    <property type="nucleotide sequence ID" value="NC_021592.1"/>
</dbReference>
<dbReference type="AlphaFoldDB" id="S0APM2"/>
<accession>S0APM2</accession>
<reference evidence="1 2" key="1">
    <citation type="journal article" date="2007" name="Proc. Natl. Acad. Sci. U.S.A.">
        <title>Genome dynamics in a natural archaeal population.</title>
        <authorList>
            <person name="Allen E.E."/>
            <person name="Tyson G.W."/>
            <person name="Whitaker R.J."/>
            <person name="Detter J.C."/>
            <person name="Richardson P.M."/>
            <person name="Banfield J.F."/>
        </authorList>
    </citation>
    <scope>NUCLEOTIDE SEQUENCE [LARGE SCALE GENOMIC DNA]</scope>
    <source>
        <strain evidence="2">fer1</strain>
    </source>
</reference>
<proteinExistence type="predicted"/>
<dbReference type="HOGENOM" id="CLU_327515_0_0_2"/>
<sequence>MDVKKYREMWENNRRKRGEIKNRMLKDQKETKHNVDSFVKSYQEQYNTLPIEENKKSDQGRIISLSTKKYDKSINIQINTRNYPYLLLFKEIKKLGDQTVDSMRKLRSTASDPLFLEFIDNAIVFASSLLNSTTYLDSIELNKLTIDLEAKIESEVPETIQYKNEIPKIRKIVYNYVVNQINKHISGYNIIPMLFFSEEDVTYFLQRSNRFEQFERVQPAMLGIDELELLRSAISTYGIAGMEEWGSLVNNYFNKTREEAILKFKEISKSSWFMAYTSLLLNNITGHSSTLATLFKSDLEKGIAMLLKTNAYPFLFERETMIQFAEATLDPSNDFNSFLLLSEIYERSNYPGYDIASSRIRSKIVGFLDNIDLISDRRFMVIPALTGTPSEFYDGKKTQLFIVTTYVKDTVASELLLSDKDVAIILFPPGLFGFNIPEQRNIVKILVNSPYLLYDKSLNALGTNINLICTKVKCDVVTPIYDYMVENDSEYITLREVWLKHTTKAPIDIKQIPGHIDMPQNNNPVPLHIKDFSFVSDFLDSMNAIDNLISANSGTTVIVYDENKKGIEDSLASLATEIALIQGFEFNPIVIKSLTEFQKYTISELGKDTGIFVIGHDVCGNMDKEIDKTVKESLDGMIGNKYSIIIVPNCFYIHYLPVIEQKASRIVKENIEESLVSTLTFAASGLCLKENGYSSLPAHKKYIEAILTESRRWLRENHINLDKPNNGRESDIHRNLKAMGILYLIKDCSIDPSIIKVENQFDEAGALKPDIFVGPEIIMDAKSSLGVIPGDEVHETMKYSIFQEQRISVIMRPLPVLLDIVGVAGWLNYLNDNGINFNVLLPVNEDSPETELPQLIEIGDYLRKVEKYYKDIKNSDVR</sequence>
<gene>
    <name evidence="1" type="ORF">FACI_IFERC00001G0025</name>
</gene>
<dbReference type="Proteomes" id="UP000014660">
    <property type="component" value="Chromosome"/>
</dbReference>